<reference evidence="2" key="1">
    <citation type="submission" date="2020-06" db="EMBL/GenBank/DDBJ databases">
        <title>WGS assembly of Ceratodon purpureus strain R40.</title>
        <authorList>
            <person name="Carey S.B."/>
            <person name="Jenkins J."/>
            <person name="Shu S."/>
            <person name="Lovell J.T."/>
            <person name="Sreedasyam A."/>
            <person name="Maumus F."/>
            <person name="Tiley G.P."/>
            <person name="Fernandez-Pozo N."/>
            <person name="Barry K."/>
            <person name="Chen C."/>
            <person name="Wang M."/>
            <person name="Lipzen A."/>
            <person name="Daum C."/>
            <person name="Saski C.A."/>
            <person name="Payton A.C."/>
            <person name="Mcbreen J.C."/>
            <person name="Conrad R.E."/>
            <person name="Kollar L.M."/>
            <person name="Olsson S."/>
            <person name="Huttunen S."/>
            <person name="Landis J.B."/>
            <person name="Wickett N.J."/>
            <person name="Johnson M.G."/>
            <person name="Rensing S.A."/>
            <person name="Grimwood J."/>
            <person name="Schmutz J."/>
            <person name="Mcdaniel S.F."/>
        </authorList>
    </citation>
    <scope>NUCLEOTIDE SEQUENCE</scope>
    <source>
        <strain evidence="2">R40</strain>
    </source>
</reference>
<sequence>MPTPSAAPSTAGVSVAAFFCALAAVVPASSPTCLCCTSKAECHHHRTPFRICQQ</sequence>
<name>A0A8T0HM27_CERPU</name>
<evidence type="ECO:0000256" key="1">
    <source>
        <dbReference type="SAM" id="SignalP"/>
    </source>
</evidence>
<keyword evidence="3" id="KW-1185">Reference proteome</keyword>
<accession>A0A8T0HM27</accession>
<organism evidence="2 3">
    <name type="scientific">Ceratodon purpureus</name>
    <name type="common">Fire moss</name>
    <name type="synonym">Dicranum purpureum</name>
    <dbReference type="NCBI Taxonomy" id="3225"/>
    <lineage>
        <taxon>Eukaryota</taxon>
        <taxon>Viridiplantae</taxon>
        <taxon>Streptophyta</taxon>
        <taxon>Embryophyta</taxon>
        <taxon>Bryophyta</taxon>
        <taxon>Bryophytina</taxon>
        <taxon>Bryopsida</taxon>
        <taxon>Dicranidae</taxon>
        <taxon>Pseudoditrichales</taxon>
        <taxon>Ditrichaceae</taxon>
        <taxon>Ceratodon</taxon>
    </lineage>
</organism>
<evidence type="ECO:0008006" key="4">
    <source>
        <dbReference type="Google" id="ProtNLM"/>
    </source>
</evidence>
<protein>
    <recommendedName>
        <fullName evidence="4">Secreted peptide</fullName>
    </recommendedName>
</protein>
<dbReference type="EMBL" id="CM026426">
    <property type="protein sequence ID" value="KAG0571867.1"/>
    <property type="molecule type" value="Genomic_DNA"/>
</dbReference>
<feature type="chain" id="PRO_5035863579" description="Secreted peptide" evidence="1">
    <location>
        <begin position="29"/>
        <end position="54"/>
    </location>
</feature>
<evidence type="ECO:0000313" key="3">
    <source>
        <dbReference type="Proteomes" id="UP000822688"/>
    </source>
</evidence>
<evidence type="ECO:0000313" key="2">
    <source>
        <dbReference type="EMBL" id="KAG0571867.1"/>
    </source>
</evidence>
<feature type="signal peptide" evidence="1">
    <location>
        <begin position="1"/>
        <end position="28"/>
    </location>
</feature>
<proteinExistence type="predicted"/>
<dbReference type="AlphaFoldDB" id="A0A8T0HM27"/>
<keyword evidence="1" id="KW-0732">Signal</keyword>
<dbReference type="Proteomes" id="UP000822688">
    <property type="component" value="Chromosome V"/>
</dbReference>
<comment type="caution">
    <text evidence="2">The sequence shown here is derived from an EMBL/GenBank/DDBJ whole genome shotgun (WGS) entry which is preliminary data.</text>
</comment>
<gene>
    <name evidence="2" type="ORF">KC19_VG049600</name>
</gene>